<evidence type="ECO:0000313" key="1">
    <source>
        <dbReference type="EMBL" id="KAJ8049157.1"/>
    </source>
</evidence>
<gene>
    <name evidence="1" type="ORF">HOLleu_01772</name>
</gene>
<dbReference type="AlphaFoldDB" id="A0A9Q1CNT9"/>
<dbReference type="PANTHER" id="PTHR47331:SF1">
    <property type="entry name" value="GAG-LIKE PROTEIN"/>
    <property type="match status" value="1"/>
</dbReference>
<keyword evidence="2" id="KW-1185">Reference proteome</keyword>
<reference evidence="1" key="1">
    <citation type="submission" date="2021-10" db="EMBL/GenBank/DDBJ databases">
        <title>Tropical sea cucumber genome reveals ecological adaptation and Cuvierian tubules defense mechanism.</title>
        <authorList>
            <person name="Chen T."/>
        </authorList>
    </citation>
    <scope>NUCLEOTIDE SEQUENCE</scope>
    <source>
        <strain evidence="1">Nanhai2018</strain>
        <tissue evidence="1">Muscle</tissue>
    </source>
</reference>
<dbReference type="Proteomes" id="UP001152320">
    <property type="component" value="Chromosome 1"/>
</dbReference>
<dbReference type="OrthoDB" id="5985080at2759"/>
<accession>A0A9Q1CNT9</accession>
<name>A0A9Q1CNT9_HOLLE</name>
<dbReference type="EMBL" id="JAIZAY010000001">
    <property type="protein sequence ID" value="KAJ8049157.1"/>
    <property type="molecule type" value="Genomic_DNA"/>
</dbReference>
<organism evidence="1 2">
    <name type="scientific">Holothuria leucospilota</name>
    <name type="common">Black long sea cucumber</name>
    <name type="synonym">Mertensiothuria leucospilota</name>
    <dbReference type="NCBI Taxonomy" id="206669"/>
    <lineage>
        <taxon>Eukaryota</taxon>
        <taxon>Metazoa</taxon>
        <taxon>Echinodermata</taxon>
        <taxon>Eleutherozoa</taxon>
        <taxon>Echinozoa</taxon>
        <taxon>Holothuroidea</taxon>
        <taxon>Aspidochirotacea</taxon>
        <taxon>Aspidochirotida</taxon>
        <taxon>Holothuriidae</taxon>
        <taxon>Holothuria</taxon>
    </lineage>
</organism>
<protein>
    <submittedName>
        <fullName evidence="1">Uncharacterized protein</fullName>
    </submittedName>
</protein>
<dbReference type="PANTHER" id="PTHR47331">
    <property type="entry name" value="PHD-TYPE DOMAIN-CONTAINING PROTEIN"/>
    <property type="match status" value="1"/>
</dbReference>
<sequence>MDFPEIRDQIVTLLIGCDVPEAFWVNEERRGRKKEPYAVKSLLGWTIMGPVGSSGGSVGSVNYVQIEDSMLEQQVARFWDTDFGDLSVNKRGESQEDNRAQHAMESSVELIDGHYKVRLPWRCWPVQPIIKYGIGIQVELLGLEGDPEVKKSAHVAPADSLPLKGLADFINFHSSWNKLRRGAAWLVRFKKYLHNKYKGKGSDGCERGPLTLLEIQEAERAILRLVQGTTFPEVVRQLQGSENVKGWKNPGLSQFRKLRPILFDGIIRVGGRLRRAPISDEVKHPTVLPNRHHVTNLVILHYHALVGHSGAGLSWASLKDSGFCKVGLLLDV</sequence>
<comment type="caution">
    <text evidence="1">The sequence shown here is derived from an EMBL/GenBank/DDBJ whole genome shotgun (WGS) entry which is preliminary data.</text>
</comment>
<evidence type="ECO:0000313" key="2">
    <source>
        <dbReference type="Proteomes" id="UP001152320"/>
    </source>
</evidence>
<proteinExistence type="predicted"/>